<accession>A0A9P8W5A7</accession>
<feature type="transmembrane region" description="Helical" evidence="1">
    <location>
        <begin position="16"/>
        <end position="34"/>
    </location>
</feature>
<keyword evidence="1" id="KW-0472">Membrane</keyword>
<sequence>MTKVYGSKNAPSTLEMSVFALVCVGTGLSLHLNMSELLSLMRARISSSSYWTRTRLAPSVAQPLERDGICAQHRKKTSLSPPLGLIRGPYPLLRLGSASAAVNVHHHTSKSPNTSSVGEKPFAAPRDPEAFRRIRGTNSFLDLSFGSSLMGN</sequence>
<reference evidence="2 3" key="1">
    <citation type="journal article" date="2021" name="Nat. Commun.">
        <title>Genetic determinants of endophytism in the Arabidopsis root mycobiome.</title>
        <authorList>
            <person name="Mesny F."/>
            <person name="Miyauchi S."/>
            <person name="Thiergart T."/>
            <person name="Pickel B."/>
            <person name="Atanasova L."/>
            <person name="Karlsson M."/>
            <person name="Huettel B."/>
            <person name="Barry K.W."/>
            <person name="Haridas S."/>
            <person name="Chen C."/>
            <person name="Bauer D."/>
            <person name="Andreopoulos W."/>
            <person name="Pangilinan J."/>
            <person name="LaButti K."/>
            <person name="Riley R."/>
            <person name="Lipzen A."/>
            <person name="Clum A."/>
            <person name="Drula E."/>
            <person name="Henrissat B."/>
            <person name="Kohler A."/>
            <person name="Grigoriev I.V."/>
            <person name="Martin F.M."/>
            <person name="Hacquard S."/>
        </authorList>
    </citation>
    <scope>NUCLEOTIDE SEQUENCE [LARGE SCALE GENOMIC DNA]</scope>
    <source>
        <strain evidence="2 3">MPI-CAGE-CH-0241</strain>
    </source>
</reference>
<keyword evidence="1" id="KW-0812">Transmembrane</keyword>
<name>A0A9P8W5A7_9HYPO</name>
<protein>
    <submittedName>
        <fullName evidence="2">Uncharacterized protein</fullName>
    </submittedName>
</protein>
<dbReference type="EMBL" id="JAGPYM010000008">
    <property type="protein sequence ID" value="KAH6891194.1"/>
    <property type="molecule type" value="Genomic_DNA"/>
</dbReference>
<proteinExistence type="predicted"/>
<evidence type="ECO:0000256" key="1">
    <source>
        <dbReference type="SAM" id="Phobius"/>
    </source>
</evidence>
<dbReference type="Proteomes" id="UP000777438">
    <property type="component" value="Unassembled WGS sequence"/>
</dbReference>
<organism evidence="2 3">
    <name type="scientific">Thelonectria olida</name>
    <dbReference type="NCBI Taxonomy" id="1576542"/>
    <lineage>
        <taxon>Eukaryota</taxon>
        <taxon>Fungi</taxon>
        <taxon>Dikarya</taxon>
        <taxon>Ascomycota</taxon>
        <taxon>Pezizomycotina</taxon>
        <taxon>Sordariomycetes</taxon>
        <taxon>Hypocreomycetidae</taxon>
        <taxon>Hypocreales</taxon>
        <taxon>Nectriaceae</taxon>
        <taxon>Thelonectria</taxon>
    </lineage>
</organism>
<evidence type="ECO:0000313" key="3">
    <source>
        <dbReference type="Proteomes" id="UP000777438"/>
    </source>
</evidence>
<evidence type="ECO:0000313" key="2">
    <source>
        <dbReference type="EMBL" id="KAH6891194.1"/>
    </source>
</evidence>
<gene>
    <name evidence="2" type="ORF">B0T10DRAFT_547541</name>
</gene>
<dbReference type="AlphaFoldDB" id="A0A9P8W5A7"/>
<comment type="caution">
    <text evidence="2">The sequence shown here is derived from an EMBL/GenBank/DDBJ whole genome shotgun (WGS) entry which is preliminary data.</text>
</comment>
<keyword evidence="3" id="KW-1185">Reference proteome</keyword>
<keyword evidence="1" id="KW-1133">Transmembrane helix</keyword>